<organism evidence="2 3">
    <name type="scientific">Pleurodeles waltl</name>
    <name type="common">Iberian ribbed newt</name>
    <dbReference type="NCBI Taxonomy" id="8319"/>
    <lineage>
        <taxon>Eukaryota</taxon>
        <taxon>Metazoa</taxon>
        <taxon>Chordata</taxon>
        <taxon>Craniata</taxon>
        <taxon>Vertebrata</taxon>
        <taxon>Euteleostomi</taxon>
        <taxon>Amphibia</taxon>
        <taxon>Batrachia</taxon>
        <taxon>Caudata</taxon>
        <taxon>Salamandroidea</taxon>
        <taxon>Salamandridae</taxon>
        <taxon>Pleurodelinae</taxon>
        <taxon>Pleurodeles</taxon>
    </lineage>
</organism>
<name>A0AAV7S5F9_PLEWA</name>
<dbReference type="AlphaFoldDB" id="A0AAV7S5F9"/>
<reference evidence="2" key="1">
    <citation type="journal article" date="2022" name="bioRxiv">
        <title>Sequencing and chromosome-scale assembly of the giantPleurodeles waltlgenome.</title>
        <authorList>
            <person name="Brown T."/>
            <person name="Elewa A."/>
            <person name="Iarovenko S."/>
            <person name="Subramanian E."/>
            <person name="Araus A.J."/>
            <person name="Petzold A."/>
            <person name="Susuki M."/>
            <person name="Suzuki K.-i.T."/>
            <person name="Hayashi T."/>
            <person name="Toyoda A."/>
            <person name="Oliveira C."/>
            <person name="Osipova E."/>
            <person name="Leigh N.D."/>
            <person name="Simon A."/>
            <person name="Yun M.H."/>
        </authorList>
    </citation>
    <scope>NUCLEOTIDE SEQUENCE</scope>
    <source>
        <strain evidence="2">20211129_DDA</strain>
        <tissue evidence="2">Liver</tissue>
    </source>
</reference>
<comment type="caution">
    <text evidence="2">The sequence shown here is derived from an EMBL/GenBank/DDBJ whole genome shotgun (WGS) entry which is preliminary data.</text>
</comment>
<proteinExistence type="predicted"/>
<dbReference type="EMBL" id="JANPWB010000009">
    <property type="protein sequence ID" value="KAJ1159368.1"/>
    <property type="molecule type" value="Genomic_DNA"/>
</dbReference>
<feature type="compositionally biased region" description="Basic and acidic residues" evidence="1">
    <location>
        <begin position="29"/>
        <end position="47"/>
    </location>
</feature>
<feature type="compositionally biased region" description="Basic and acidic residues" evidence="1">
    <location>
        <begin position="73"/>
        <end position="94"/>
    </location>
</feature>
<evidence type="ECO:0000313" key="3">
    <source>
        <dbReference type="Proteomes" id="UP001066276"/>
    </source>
</evidence>
<dbReference type="Proteomes" id="UP001066276">
    <property type="component" value="Chromosome 5"/>
</dbReference>
<protein>
    <submittedName>
        <fullName evidence="2">Uncharacterized protein</fullName>
    </submittedName>
</protein>
<evidence type="ECO:0000313" key="2">
    <source>
        <dbReference type="EMBL" id="KAJ1159368.1"/>
    </source>
</evidence>
<accession>A0AAV7S5F9</accession>
<gene>
    <name evidence="2" type="ORF">NDU88_012035</name>
</gene>
<keyword evidence="3" id="KW-1185">Reference proteome</keyword>
<sequence length="94" mass="10304">MGLLDPTHTPPRLELGGIGTREPGGTDVWRNHRDQNGRNRSAEERNAARVVSSKNSEDGRGTGKLNGKAATLQEKRGLSRYGERHKGKGWDDGK</sequence>
<evidence type="ECO:0000256" key="1">
    <source>
        <dbReference type="SAM" id="MobiDB-lite"/>
    </source>
</evidence>
<feature type="region of interest" description="Disordered" evidence="1">
    <location>
        <begin position="1"/>
        <end position="94"/>
    </location>
</feature>